<dbReference type="Pfam" id="PF13472">
    <property type="entry name" value="Lipase_GDSL_2"/>
    <property type="match status" value="1"/>
</dbReference>
<dbReference type="InterPro" id="IPR051532">
    <property type="entry name" value="Ester_Hydrolysis_Enzymes"/>
</dbReference>
<name>A0A9D2N6W4_9FIRM</name>
<keyword evidence="1" id="KW-1133">Transmembrane helix</keyword>
<proteinExistence type="predicted"/>
<keyword evidence="1" id="KW-0812">Transmembrane</keyword>
<evidence type="ECO:0000259" key="2">
    <source>
        <dbReference type="Pfam" id="PF13472"/>
    </source>
</evidence>
<evidence type="ECO:0000313" key="4">
    <source>
        <dbReference type="Proteomes" id="UP000823893"/>
    </source>
</evidence>
<reference evidence="3" key="2">
    <citation type="submission" date="2021-04" db="EMBL/GenBank/DDBJ databases">
        <authorList>
            <person name="Gilroy R."/>
        </authorList>
    </citation>
    <scope>NUCLEOTIDE SEQUENCE</scope>
    <source>
        <strain evidence="3">ChiSxjej6B18-287</strain>
    </source>
</reference>
<accession>A0A9D2N6W4</accession>
<reference evidence="3" key="1">
    <citation type="journal article" date="2021" name="PeerJ">
        <title>Extensive microbial diversity within the chicken gut microbiome revealed by metagenomics and culture.</title>
        <authorList>
            <person name="Gilroy R."/>
            <person name="Ravi A."/>
            <person name="Getino M."/>
            <person name="Pursley I."/>
            <person name="Horton D.L."/>
            <person name="Alikhan N.F."/>
            <person name="Baker D."/>
            <person name="Gharbi K."/>
            <person name="Hall N."/>
            <person name="Watson M."/>
            <person name="Adriaenssens E.M."/>
            <person name="Foster-Nyarko E."/>
            <person name="Jarju S."/>
            <person name="Secka A."/>
            <person name="Antonio M."/>
            <person name="Oren A."/>
            <person name="Chaudhuri R.R."/>
            <person name="La Ragione R."/>
            <person name="Hildebrand F."/>
            <person name="Pallen M.J."/>
        </authorList>
    </citation>
    <scope>NUCLEOTIDE SEQUENCE</scope>
    <source>
        <strain evidence="3">ChiSxjej6B18-287</strain>
    </source>
</reference>
<dbReference type="InterPro" id="IPR013830">
    <property type="entry name" value="SGNH_hydro"/>
</dbReference>
<dbReference type="AlphaFoldDB" id="A0A9D2N6W4"/>
<dbReference type="Gene3D" id="3.40.50.1110">
    <property type="entry name" value="SGNH hydrolase"/>
    <property type="match status" value="1"/>
</dbReference>
<evidence type="ECO:0000313" key="3">
    <source>
        <dbReference type="EMBL" id="HJC11030.1"/>
    </source>
</evidence>
<sequence>MKQKNRLMIFLSALFVCILTPILILCLQRRQSLRIACVGDSITYGAGISNISRNSYPAKLQKFLGSLYQVKNFGASGYTLQKSGDYPYWENENFQKSLDFAPDIVLLMLGTNDAKPQNWKDPEAFLSDYREIIRYYQELDNSPQLYLMTPATVFPQNTDPALPDNDYDISAETVDLITELIRNLAQELNLPLIDIHQATSSHPEFFREDGVHPSAEGAEFIARQVYEAIKD</sequence>
<feature type="domain" description="SGNH hydrolase-type esterase" evidence="2">
    <location>
        <begin position="37"/>
        <end position="219"/>
    </location>
</feature>
<organism evidence="3 4">
    <name type="scientific">Candidatus Blautia merdigallinarum</name>
    <dbReference type="NCBI Taxonomy" id="2838495"/>
    <lineage>
        <taxon>Bacteria</taxon>
        <taxon>Bacillati</taxon>
        <taxon>Bacillota</taxon>
        <taxon>Clostridia</taxon>
        <taxon>Lachnospirales</taxon>
        <taxon>Lachnospiraceae</taxon>
        <taxon>Blautia</taxon>
    </lineage>
</organism>
<dbReference type="PANTHER" id="PTHR30383:SF5">
    <property type="entry name" value="SGNH HYDROLASE-TYPE ESTERASE DOMAIN-CONTAINING PROTEIN"/>
    <property type="match status" value="1"/>
</dbReference>
<dbReference type="SUPFAM" id="SSF52266">
    <property type="entry name" value="SGNH hydrolase"/>
    <property type="match status" value="1"/>
</dbReference>
<keyword evidence="1" id="KW-0472">Membrane</keyword>
<dbReference type="GO" id="GO:0004622">
    <property type="term" value="F:phosphatidylcholine lysophospholipase activity"/>
    <property type="evidence" value="ECO:0007669"/>
    <property type="project" value="TreeGrafter"/>
</dbReference>
<protein>
    <submittedName>
        <fullName evidence="3">Sialate O-acetylesterase</fullName>
    </submittedName>
</protein>
<dbReference type="PANTHER" id="PTHR30383">
    <property type="entry name" value="THIOESTERASE 1/PROTEASE 1/LYSOPHOSPHOLIPASE L1"/>
    <property type="match status" value="1"/>
</dbReference>
<dbReference type="Proteomes" id="UP000823893">
    <property type="component" value="Unassembled WGS sequence"/>
</dbReference>
<gene>
    <name evidence="3" type="ORF">H9935_09505</name>
</gene>
<comment type="caution">
    <text evidence="3">The sequence shown here is derived from an EMBL/GenBank/DDBJ whole genome shotgun (WGS) entry which is preliminary data.</text>
</comment>
<dbReference type="EMBL" id="DWWV01000121">
    <property type="protein sequence ID" value="HJC11030.1"/>
    <property type="molecule type" value="Genomic_DNA"/>
</dbReference>
<dbReference type="InterPro" id="IPR036514">
    <property type="entry name" value="SGNH_hydro_sf"/>
</dbReference>
<feature type="transmembrane region" description="Helical" evidence="1">
    <location>
        <begin position="7"/>
        <end position="25"/>
    </location>
</feature>
<evidence type="ECO:0000256" key="1">
    <source>
        <dbReference type="SAM" id="Phobius"/>
    </source>
</evidence>